<protein>
    <submittedName>
        <fullName evidence="1">Uncharacterized protein</fullName>
    </submittedName>
</protein>
<accession>A0ABZ0HU85</accession>
<name>A0ABZ0HU85_9HYPH</name>
<proteinExistence type="predicted"/>
<dbReference type="RefSeq" id="WP_407338887.1">
    <property type="nucleotide sequence ID" value="NZ_CP136862.1"/>
</dbReference>
<sequence length="305" mass="33380">MQIDYSVLSKDGLIIYPDGLAASANGSGYNASAAQEFLDSDRDFPEIVGLVPNLSEFTVGDDYNVGAFEIKGQDSSITCVPRNLAHLLPTTRLIIDDFYLHAGRKVADQCQISLQFFRASYEQGQHLLFDRIHRHATEGKMVIYVVTAIDAGNSEDPEALGTEFYAPQVMGKRISRAQRAASPSDFLQQFISRGIVAAPGGAIVRFSENTLHAAPDLAHALTANASLWSQPSEGTIRRSLLNIIASYKLPDGTVYGRTRPPNHHRPSPVDKIEERRDEYFAAAQRLLVSPVGTAPNIQKVARRGA</sequence>
<dbReference type="EMBL" id="CP136862">
    <property type="protein sequence ID" value="WOJ89446.1"/>
    <property type="molecule type" value="Genomic_DNA"/>
</dbReference>
<keyword evidence="2" id="KW-1185">Reference proteome</keyword>
<evidence type="ECO:0000313" key="2">
    <source>
        <dbReference type="Proteomes" id="UP001626536"/>
    </source>
</evidence>
<gene>
    <name evidence="1" type="ORF">RZS28_16875</name>
</gene>
<organism evidence="1 2">
    <name type="scientific">Methylocapsa polymorpha</name>
    <dbReference type="NCBI Taxonomy" id="3080828"/>
    <lineage>
        <taxon>Bacteria</taxon>
        <taxon>Pseudomonadati</taxon>
        <taxon>Pseudomonadota</taxon>
        <taxon>Alphaproteobacteria</taxon>
        <taxon>Hyphomicrobiales</taxon>
        <taxon>Beijerinckiaceae</taxon>
        <taxon>Methylocapsa</taxon>
    </lineage>
</organism>
<evidence type="ECO:0000313" key="1">
    <source>
        <dbReference type="EMBL" id="WOJ89446.1"/>
    </source>
</evidence>
<reference evidence="1 2" key="1">
    <citation type="submission" date="2023-10" db="EMBL/GenBank/DDBJ databases">
        <title>Novel methanotroph of the genus Methylocapsa from a subarctic wetland.</title>
        <authorList>
            <person name="Belova S.E."/>
            <person name="Oshkin I.Y."/>
            <person name="Miroshnikov K."/>
            <person name="Dedysh S.N."/>
        </authorList>
    </citation>
    <scope>NUCLEOTIDE SEQUENCE [LARGE SCALE GENOMIC DNA]</scope>
    <source>
        <strain evidence="1 2">RX1</strain>
    </source>
</reference>
<dbReference type="Proteomes" id="UP001626536">
    <property type="component" value="Chromosome"/>
</dbReference>